<keyword evidence="14" id="KW-0496">Mitochondrion</keyword>
<dbReference type="InterPro" id="IPR001940">
    <property type="entry name" value="Peptidase_S1C"/>
</dbReference>
<comment type="function">
    <text evidence="18">Serine protease that shows proteolytic activity against a non-specific substrate beta-casein. Promotes or induces cell death either by direct binding to and inhibition of BIRC proteins (also called inhibitor of apoptosis proteins, IAPs), leading to an increase in caspase activity, or by a BIRC inhibition-independent, caspase-independent and serine protease activity-dependent mechanism. Can antagonize antiapoptotic activity of th/Diap1 by directly inducing the degradation of th/Diap1.</text>
</comment>
<evidence type="ECO:0000256" key="7">
    <source>
        <dbReference type="ARBA" id="ARBA00022670"/>
    </source>
</evidence>
<dbReference type="SMART" id="SM00228">
    <property type="entry name" value="PDZ"/>
    <property type="match status" value="1"/>
</dbReference>
<dbReference type="AlphaFoldDB" id="A0A7R8W1U3"/>
<keyword evidence="10" id="KW-0378">Hydrolase</keyword>
<name>A0A7R8W1U3_9CRUS</name>
<evidence type="ECO:0000256" key="16">
    <source>
        <dbReference type="ARBA" id="ARBA00023145"/>
    </source>
</evidence>
<evidence type="ECO:0000256" key="14">
    <source>
        <dbReference type="ARBA" id="ARBA00023128"/>
    </source>
</evidence>
<dbReference type="GO" id="GO:0007005">
    <property type="term" value="P:mitochondrion organization"/>
    <property type="evidence" value="ECO:0007669"/>
    <property type="project" value="UniProtKB-ARBA"/>
</dbReference>
<dbReference type="InterPro" id="IPR001478">
    <property type="entry name" value="PDZ"/>
</dbReference>
<evidence type="ECO:0000256" key="3">
    <source>
        <dbReference type="ARBA" id="ARBA00004375"/>
    </source>
</evidence>
<dbReference type="FunFam" id="2.40.10.120:FF:000004">
    <property type="entry name" value="Serine protease HTRA2, mitochondrial"/>
    <property type="match status" value="1"/>
</dbReference>
<keyword evidence="12" id="KW-0809">Transit peptide</keyword>
<dbReference type="PANTHER" id="PTHR22939:SF129">
    <property type="entry name" value="SERINE PROTEASE HTRA2, MITOCHONDRIAL"/>
    <property type="match status" value="1"/>
</dbReference>
<evidence type="ECO:0000256" key="15">
    <source>
        <dbReference type="ARBA" id="ARBA00023136"/>
    </source>
</evidence>
<keyword evidence="7" id="KW-0645">Protease</keyword>
<dbReference type="PRINTS" id="PR00834">
    <property type="entry name" value="PROTEASES2C"/>
</dbReference>
<evidence type="ECO:0000256" key="18">
    <source>
        <dbReference type="ARBA" id="ARBA00035606"/>
    </source>
</evidence>
<dbReference type="Gene3D" id="2.40.10.120">
    <property type="match status" value="1"/>
</dbReference>
<keyword evidence="15" id="KW-0472">Membrane</keyword>
<dbReference type="GO" id="GO:0006915">
    <property type="term" value="P:apoptotic process"/>
    <property type="evidence" value="ECO:0007669"/>
    <property type="project" value="UniProtKB-KW"/>
</dbReference>
<dbReference type="GO" id="GO:0004252">
    <property type="term" value="F:serine-type endopeptidase activity"/>
    <property type="evidence" value="ECO:0007669"/>
    <property type="project" value="InterPro"/>
</dbReference>
<sequence length="397" mass="43779">ILIFFFRYRDMSARFFPRIVRSIRHITSTPLKRSSYLIPVGSACVLSFGYATYHNRRHLFNFPTVFAFRSNNGSGDNYGPLHPNFIADVVEMVAPAVVFIEIKDQRRRDYRTGAPITQSNGSGFIVESDGLILTNAHVVYGKPNSIVKVKLQDGREFNGTIETVDIQSDLATVRIPCKDLPILRLGNSSSLRPGEWVVALGSPLSLSNTITAGVISSKQRMSKELGLRDRNMEYIQTDAAITFGNSGGPLVNMKGEAIGINAMKVTAGISFAIPADHARAFLEKRKEGKFVPVAQVRRYLGITMLSLTPMLLLDLQQRHDLPPEVHHGVLVWKIIVSSPAHLAGIQPGDVVTHIDGHAVHSAKDVYRSLESGGEVLDIVVVRRTGTYHLKVKPESTS</sequence>
<evidence type="ECO:0000256" key="10">
    <source>
        <dbReference type="ARBA" id="ARBA00022801"/>
    </source>
</evidence>
<dbReference type="InterPro" id="IPR009003">
    <property type="entry name" value="Peptidase_S1_PA"/>
</dbReference>
<keyword evidence="13" id="KW-1133">Transmembrane helix</keyword>
<dbReference type="EMBL" id="OB660165">
    <property type="protein sequence ID" value="CAD7223191.1"/>
    <property type="molecule type" value="Genomic_DNA"/>
</dbReference>
<dbReference type="GO" id="GO:0006508">
    <property type="term" value="P:proteolysis"/>
    <property type="evidence" value="ECO:0007669"/>
    <property type="project" value="UniProtKB-KW"/>
</dbReference>
<dbReference type="GO" id="GO:0005758">
    <property type="term" value="C:mitochondrial intermembrane space"/>
    <property type="evidence" value="ECO:0007669"/>
    <property type="project" value="UniProtKB-SubCell"/>
</dbReference>
<evidence type="ECO:0000256" key="13">
    <source>
        <dbReference type="ARBA" id="ARBA00022989"/>
    </source>
</evidence>
<dbReference type="InterPro" id="IPR041489">
    <property type="entry name" value="PDZ_6"/>
</dbReference>
<dbReference type="EC" id="3.4.21.108" evidence="5"/>
<evidence type="ECO:0000256" key="1">
    <source>
        <dbReference type="ARBA" id="ARBA00001760"/>
    </source>
</evidence>
<dbReference type="Pfam" id="PF17820">
    <property type="entry name" value="PDZ_6"/>
    <property type="match status" value="1"/>
</dbReference>
<protein>
    <recommendedName>
        <fullName evidence="6">Serine protease HTRA2, mitochondrial</fullName>
        <ecNumber evidence="5">3.4.21.108</ecNumber>
    </recommendedName>
    <alternativeName>
        <fullName evidence="17">High temperature requirement protein A2</fullName>
    </alternativeName>
</protein>
<comment type="subcellular location">
    <subcellularLocation>
        <location evidence="3">Mitochondrion intermembrane space</location>
        <topology evidence="3">Single-pass membrane protein</topology>
    </subcellularLocation>
    <subcellularLocation>
        <location evidence="2">Mitochondrion membrane</location>
        <topology evidence="2">Single-pass membrane protein</topology>
    </subcellularLocation>
</comment>
<dbReference type="SUPFAM" id="SSF50494">
    <property type="entry name" value="Trypsin-like serine proteases"/>
    <property type="match status" value="1"/>
</dbReference>
<evidence type="ECO:0000256" key="12">
    <source>
        <dbReference type="ARBA" id="ARBA00022946"/>
    </source>
</evidence>
<gene>
    <name evidence="19" type="ORF">CTOB1V02_LOCUS1182</name>
</gene>
<evidence type="ECO:0000256" key="17">
    <source>
        <dbReference type="ARBA" id="ARBA00029644"/>
    </source>
</evidence>
<keyword evidence="9" id="KW-0053">Apoptosis</keyword>
<feature type="non-terminal residue" evidence="19">
    <location>
        <position position="1"/>
    </location>
</feature>
<dbReference type="Pfam" id="PF13365">
    <property type="entry name" value="Trypsin_2"/>
    <property type="match status" value="1"/>
</dbReference>
<keyword evidence="8" id="KW-0812">Transmembrane</keyword>
<comment type="catalytic activity">
    <reaction evidence="1">
        <text>Cleavage of non-polar aliphatic amino-acids at the P1 position, with a preference for Val, Ile and Met. At the P2 and P3 positions, Arg is selected most strongly with a secondary preference for other hydrophilic residues.</text>
        <dbReference type="EC" id="3.4.21.108"/>
    </reaction>
</comment>
<reference evidence="19" key="1">
    <citation type="submission" date="2020-11" db="EMBL/GenBank/DDBJ databases">
        <authorList>
            <person name="Tran Van P."/>
        </authorList>
    </citation>
    <scope>NUCLEOTIDE SEQUENCE</scope>
</reference>
<evidence type="ECO:0000256" key="2">
    <source>
        <dbReference type="ARBA" id="ARBA00004304"/>
    </source>
</evidence>
<dbReference type="PROSITE" id="PS50106">
    <property type="entry name" value="PDZ"/>
    <property type="match status" value="1"/>
</dbReference>
<dbReference type="OrthoDB" id="4217619at2759"/>
<keyword evidence="16" id="KW-0865">Zymogen</keyword>
<evidence type="ECO:0000256" key="4">
    <source>
        <dbReference type="ARBA" id="ARBA00010541"/>
    </source>
</evidence>
<dbReference type="Gene3D" id="2.30.42.10">
    <property type="match status" value="1"/>
</dbReference>
<dbReference type="GO" id="GO:0043065">
    <property type="term" value="P:positive regulation of apoptotic process"/>
    <property type="evidence" value="ECO:0007669"/>
    <property type="project" value="TreeGrafter"/>
</dbReference>
<dbReference type="InterPro" id="IPR036034">
    <property type="entry name" value="PDZ_sf"/>
</dbReference>
<evidence type="ECO:0000256" key="6">
    <source>
        <dbReference type="ARBA" id="ARBA00016929"/>
    </source>
</evidence>
<evidence type="ECO:0000256" key="11">
    <source>
        <dbReference type="ARBA" id="ARBA00022825"/>
    </source>
</evidence>
<evidence type="ECO:0000313" key="19">
    <source>
        <dbReference type="EMBL" id="CAD7223191.1"/>
    </source>
</evidence>
<evidence type="ECO:0000256" key="5">
    <source>
        <dbReference type="ARBA" id="ARBA00013033"/>
    </source>
</evidence>
<comment type="similarity">
    <text evidence="4">Belongs to the peptidase S1C family.</text>
</comment>
<proteinExistence type="inferred from homology"/>
<organism evidence="19">
    <name type="scientific">Cyprideis torosa</name>
    <dbReference type="NCBI Taxonomy" id="163714"/>
    <lineage>
        <taxon>Eukaryota</taxon>
        <taxon>Metazoa</taxon>
        <taxon>Ecdysozoa</taxon>
        <taxon>Arthropoda</taxon>
        <taxon>Crustacea</taxon>
        <taxon>Oligostraca</taxon>
        <taxon>Ostracoda</taxon>
        <taxon>Podocopa</taxon>
        <taxon>Podocopida</taxon>
        <taxon>Cytherocopina</taxon>
        <taxon>Cytheroidea</taxon>
        <taxon>Cytherideidae</taxon>
        <taxon>Cyprideis</taxon>
    </lineage>
</organism>
<keyword evidence="11" id="KW-0720">Serine protease</keyword>
<accession>A0A7R8W1U3</accession>
<evidence type="ECO:0000256" key="9">
    <source>
        <dbReference type="ARBA" id="ARBA00022703"/>
    </source>
</evidence>
<dbReference type="GO" id="GO:0031966">
    <property type="term" value="C:mitochondrial membrane"/>
    <property type="evidence" value="ECO:0007669"/>
    <property type="project" value="UniProtKB-SubCell"/>
</dbReference>
<dbReference type="SUPFAM" id="SSF50156">
    <property type="entry name" value="PDZ domain-like"/>
    <property type="match status" value="1"/>
</dbReference>
<evidence type="ECO:0000256" key="8">
    <source>
        <dbReference type="ARBA" id="ARBA00022692"/>
    </source>
</evidence>
<dbReference type="PANTHER" id="PTHR22939">
    <property type="entry name" value="SERINE PROTEASE FAMILY S1C HTRA-RELATED"/>
    <property type="match status" value="1"/>
</dbReference>